<dbReference type="GO" id="GO:0036297">
    <property type="term" value="P:interstrand cross-link repair"/>
    <property type="evidence" value="ECO:0007669"/>
    <property type="project" value="TreeGrafter"/>
</dbReference>
<feature type="domain" description="DNA repair metallo-beta-lactamase" evidence="7">
    <location>
        <begin position="779"/>
        <end position="907"/>
    </location>
</feature>
<keyword evidence="4" id="KW-0234">DNA repair</keyword>
<evidence type="ECO:0000256" key="4">
    <source>
        <dbReference type="ARBA" id="ARBA00023204"/>
    </source>
</evidence>
<dbReference type="OrthoDB" id="262529at2759"/>
<dbReference type="PANTHER" id="PTHR23240">
    <property type="entry name" value="DNA CROSS-LINK REPAIR PROTEIN PSO2/SNM1-RELATED"/>
    <property type="match status" value="1"/>
</dbReference>
<dbReference type="GO" id="GO:0005634">
    <property type="term" value="C:nucleus"/>
    <property type="evidence" value="ECO:0007669"/>
    <property type="project" value="UniProtKB-SubCell"/>
</dbReference>
<sequence length="940" mass="103582">MTFCPLRGSSRAEDGKCLRLEMFRKPRQAGEDATNATSTPLVGRPPTPPGTPAKTPFTLAVPPGVPAPKMATTRTRSNKTSSLPTLGRQGPTGSAKKTGAVAKAQPQGKGNSSILSFFKKADNTAEEDLGLFVEDKKGRGRATPDPAERQVSSLGGEEQDGVEGDRFNESGSSVKRRRIDATEEDDRDEASLFGESPVKSSQPVAEPRSGPFMEESDSEQEEEQPEAAIPIAKEPETPVADNEGNSKDQSTEEQARTAVEPVAEKAASPPALVKQETSYNAELEDFEDFEGIEGDFDEDAFEGGDEFMERKYMEEQARLESLENDGKELDSLQPERESHSKAGENENLTADAGPSCPICSVSLAGVNEQEAGVHVNNCLDGNPTPLPQAKKTESPAPSFKQENTPPHALFKRPQRTPKPAQASPFSLGQPAAKSGSAFNKLMSGHAEDAAWAEAAASEHASRGKPSYQRTCPFYKILPGLFICVDAFRYGAVQGCQAYFLSHFHSDHYVGLTSNWSHGPIYCSKVTGNLVRQHLRVDPKYVVDLEFEQTVEVPGTKGVKVTMIPANHCPGSSLYLFEKVVGKKNNGEPKLQRILHCGDFRACRQHVEHPLLMPDVRDKVTGKSKEQKIDVCYLDTTYLNPKYAFPSQESVIGACADMCVSLSKHSVDEDDGWEKMKRNRAGEGMAKFIRKDSNSDVKEEPAEEEEEDVVKVEKNPHASQQILRTNSLPDIKTGRGRLLVVVGTYSIGKERICIGIAKALNSKIYAPPSKQRIVAALEDPELNERMTTDPKAAQVHMTPLFEIRADTLDDYLKDYFPHFTRAVGFRPSGWNYKPPTSRFLESPSVQTVLNGDNWRSNYGMKDLVPQRGSTSRASCFGVPYSEHSSFRELTMFCCALRIEKIIPTVNVGSAKSRGRMKDWCERWALERRKNGVWKLPEDGNW</sequence>
<dbReference type="Pfam" id="PF07522">
    <property type="entry name" value="DRMBL"/>
    <property type="match status" value="1"/>
</dbReference>
<feature type="compositionally biased region" description="Basic and acidic residues" evidence="6">
    <location>
        <begin position="244"/>
        <end position="255"/>
    </location>
</feature>
<protein>
    <recommendedName>
        <fullName evidence="7">DNA repair metallo-beta-lactamase domain-containing protein</fullName>
    </recommendedName>
</protein>
<comment type="caution">
    <text evidence="8">The sequence shown here is derived from an EMBL/GenBank/DDBJ whole genome shotgun (WGS) entry which is preliminary data.</text>
</comment>
<feature type="compositionally biased region" description="Acidic residues" evidence="6">
    <location>
        <begin position="288"/>
        <end position="306"/>
    </location>
</feature>
<evidence type="ECO:0000256" key="6">
    <source>
        <dbReference type="SAM" id="MobiDB-lite"/>
    </source>
</evidence>
<proteinExistence type="inferred from homology"/>
<dbReference type="VEuPathDB" id="FungiDB:BTJ68_02464"/>
<dbReference type="AlphaFoldDB" id="A0A3M6XFJ4"/>
<keyword evidence="3" id="KW-0227">DNA damage</keyword>
<dbReference type="GO" id="GO:0003684">
    <property type="term" value="F:damaged DNA binding"/>
    <property type="evidence" value="ECO:0007669"/>
    <property type="project" value="TreeGrafter"/>
</dbReference>
<feature type="region of interest" description="Disordered" evidence="6">
    <location>
        <begin position="24"/>
        <end position="115"/>
    </location>
</feature>
<feature type="region of interest" description="Disordered" evidence="6">
    <location>
        <begin position="288"/>
        <end position="360"/>
    </location>
</feature>
<evidence type="ECO:0000256" key="2">
    <source>
        <dbReference type="ARBA" id="ARBA00010304"/>
    </source>
</evidence>
<keyword evidence="5" id="KW-0539">Nucleus</keyword>
<dbReference type="FunFam" id="3.60.15.10:FF:000038">
    <property type="entry name" value="DNA cross-link repair protein pso2/snm1"/>
    <property type="match status" value="1"/>
</dbReference>
<feature type="region of interest" description="Disordered" evidence="6">
    <location>
        <begin position="378"/>
        <end position="432"/>
    </location>
</feature>
<evidence type="ECO:0000256" key="3">
    <source>
        <dbReference type="ARBA" id="ARBA00022763"/>
    </source>
</evidence>
<name>A0A3M6XFJ4_HORWE</name>
<evidence type="ECO:0000259" key="7">
    <source>
        <dbReference type="Pfam" id="PF07522"/>
    </source>
</evidence>
<feature type="compositionally biased region" description="Acidic residues" evidence="6">
    <location>
        <begin position="214"/>
        <end position="225"/>
    </location>
</feature>
<gene>
    <name evidence="8" type="ORF">D0869_00859</name>
</gene>
<dbReference type="PANTHER" id="PTHR23240:SF6">
    <property type="entry name" value="DNA CROSS-LINK REPAIR 1A PROTEIN"/>
    <property type="match status" value="1"/>
</dbReference>
<dbReference type="InterPro" id="IPR036866">
    <property type="entry name" value="RibonucZ/Hydroxyglut_hydro"/>
</dbReference>
<organism evidence="8 9">
    <name type="scientific">Hortaea werneckii</name>
    <name type="common">Black yeast</name>
    <name type="synonym">Cladosporium werneckii</name>
    <dbReference type="NCBI Taxonomy" id="91943"/>
    <lineage>
        <taxon>Eukaryota</taxon>
        <taxon>Fungi</taxon>
        <taxon>Dikarya</taxon>
        <taxon>Ascomycota</taxon>
        <taxon>Pezizomycotina</taxon>
        <taxon>Dothideomycetes</taxon>
        <taxon>Dothideomycetidae</taxon>
        <taxon>Mycosphaerellales</taxon>
        <taxon>Teratosphaeriaceae</taxon>
        <taxon>Hortaea</taxon>
    </lineage>
</organism>
<evidence type="ECO:0000313" key="9">
    <source>
        <dbReference type="Proteomes" id="UP000281245"/>
    </source>
</evidence>
<dbReference type="GO" id="GO:0006303">
    <property type="term" value="P:double-strand break repair via nonhomologous end joining"/>
    <property type="evidence" value="ECO:0007669"/>
    <property type="project" value="TreeGrafter"/>
</dbReference>
<dbReference type="InterPro" id="IPR011084">
    <property type="entry name" value="DRMBL"/>
</dbReference>
<comment type="subcellular location">
    <subcellularLocation>
        <location evidence="1">Nucleus</location>
    </subcellularLocation>
</comment>
<feature type="compositionally biased region" description="Polar residues" evidence="6">
    <location>
        <begin position="72"/>
        <end position="84"/>
    </location>
</feature>
<dbReference type="GO" id="GO:0035312">
    <property type="term" value="F:5'-3' DNA exonuclease activity"/>
    <property type="evidence" value="ECO:0007669"/>
    <property type="project" value="TreeGrafter"/>
</dbReference>
<dbReference type="Gene3D" id="3.40.50.12650">
    <property type="match status" value="1"/>
</dbReference>
<accession>A0A3M6XFJ4</accession>
<comment type="similarity">
    <text evidence="2">Belongs to the DNA repair metallo-beta-lactamase (DRMBL) family.</text>
</comment>
<dbReference type="EMBL" id="QWIJ01000029">
    <property type="protein sequence ID" value="RMX89461.1"/>
    <property type="molecule type" value="Genomic_DNA"/>
</dbReference>
<dbReference type="Proteomes" id="UP000281245">
    <property type="component" value="Unassembled WGS sequence"/>
</dbReference>
<evidence type="ECO:0000313" key="8">
    <source>
        <dbReference type="EMBL" id="RMX89461.1"/>
    </source>
</evidence>
<dbReference type="Gene3D" id="3.60.15.10">
    <property type="entry name" value="Ribonuclease Z/Hydroxyacylglutathione hydrolase-like"/>
    <property type="match status" value="1"/>
</dbReference>
<evidence type="ECO:0000256" key="5">
    <source>
        <dbReference type="ARBA" id="ARBA00023242"/>
    </source>
</evidence>
<feature type="region of interest" description="Disordered" evidence="6">
    <location>
        <begin position="132"/>
        <end position="276"/>
    </location>
</feature>
<reference evidence="8 9" key="1">
    <citation type="journal article" date="2018" name="BMC Genomics">
        <title>Genomic evidence for intraspecific hybridization in a clonal and extremely halotolerant yeast.</title>
        <authorList>
            <person name="Gostincar C."/>
            <person name="Stajich J.E."/>
            <person name="Zupancic J."/>
            <person name="Zalar P."/>
            <person name="Gunde-Cimerman N."/>
        </authorList>
    </citation>
    <scope>NUCLEOTIDE SEQUENCE [LARGE SCALE GENOMIC DNA]</scope>
    <source>
        <strain evidence="8 9">EXF-6656</strain>
    </source>
</reference>
<dbReference type="SUPFAM" id="SSF56281">
    <property type="entry name" value="Metallo-hydrolase/oxidoreductase"/>
    <property type="match status" value="1"/>
</dbReference>
<dbReference type="CDD" id="cd16273">
    <property type="entry name" value="SNM1A-1C-like_MBL-fold"/>
    <property type="match status" value="1"/>
</dbReference>
<evidence type="ECO:0000256" key="1">
    <source>
        <dbReference type="ARBA" id="ARBA00004123"/>
    </source>
</evidence>
<feature type="compositionally biased region" description="Basic and acidic residues" evidence="6">
    <location>
        <begin position="307"/>
        <end position="344"/>
    </location>
</feature>
<dbReference type="FunFam" id="3.40.50.12650:FF:000007">
    <property type="entry name" value="DNA cross-link repair 1A protein, variant"/>
    <property type="match status" value="1"/>
</dbReference>